<dbReference type="HOGENOM" id="CLU_036313_2_1_1"/>
<dbReference type="Gene3D" id="2.60.120.260">
    <property type="entry name" value="Galactose-binding domain-like"/>
    <property type="match status" value="1"/>
</dbReference>
<feature type="transmembrane region" description="Helical" evidence="2">
    <location>
        <begin position="195"/>
        <end position="216"/>
    </location>
</feature>
<keyword evidence="2" id="KW-0472">Membrane</keyword>
<proteinExistence type="predicted"/>
<evidence type="ECO:0000313" key="3">
    <source>
        <dbReference type="EMBL" id="KDR71380.1"/>
    </source>
</evidence>
<gene>
    <name evidence="3" type="ORF">GALMADRAFT_144060</name>
</gene>
<feature type="region of interest" description="Disordered" evidence="1">
    <location>
        <begin position="241"/>
        <end position="265"/>
    </location>
</feature>
<feature type="compositionally biased region" description="Basic and acidic residues" evidence="1">
    <location>
        <begin position="251"/>
        <end position="262"/>
    </location>
</feature>
<dbReference type="EMBL" id="KL142393">
    <property type="protein sequence ID" value="KDR71380.1"/>
    <property type="molecule type" value="Genomic_DNA"/>
</dbReference>
<dbReference type="OrthoDB" id="3052647at2759"/>
<dbReference type="Proteomes" id="UP000027222">
    <property type="component" value="Unassembled WGS sequence"/>
</dbReference>
<dbReference type="STRING" id="685588.A0A067SKB1"/>
<evidence type="ECO:0008006" key="5">
    <source>
        <dbReference type="Google" id="ProtNLM"/>
    </source>
</evidence>
<evidence type="ECO:0000256" key="1">
    <source>
        <dbReference type="SAM" id="MobiDB-lite"/>
    </source>
</evidence>
<organism evidence="3 4">
    <name type="scientific">Galerina marginata (strain CBS 339.88)</name>
    <dbReference type="NCBI Taxonomy" id="685588"/>
    <lineage>
        <taxon>Eukaryota</taxon>
        <taxon>Fungi</taxon>
        <taxon>Dikarya</taxon>
        <taxon>Basidiomycota</taxon>
        <taxon>Agaricomycotina</taxon>
        <taxon>Agaricomycetes</taxon>
        <taxon>Agaricomycetidae</taxon>
        <taxon>Agaricales</taxon>
        <taxon>Agaricineae</taxon>
        <taxon>Strophariaceae</taxon>
        <taxon>Galerina</taxon>
    </lineage>
</organism>
<protein>
    <recommendedName>
        <fullName evidence="5">Transmembrane protein</fullName>
    </recommendedName>
</protein>
<evidence type="ECO:0000313" key="4">
    <source>
        <dbReference type="Proteomes" id="UP000027222"/>
    </source>
</evidence>
<keyword evidence="2" id="KW-0812">Transmembrane</keyword>
<keyword evidence="4" id="KW-1185">Reference proteome</keyword>
<reference evidence="4" key="1">
    <citation type="journal article" date="2014" name="Proc. Natl. Acad. Sci. U.S.A.">
        <title>Extensive sampling of basidiomycete genomes demonstrates inadequacy of the white-rot/brown-rot paradigm for wood decay fungi.</title>
        <authorList>
            <person name="Riley R."/>
            <person name="Salamov A.A."/>
            <person name="Brown D.W."/>
            <person name="Nagy L.G."/>
            <person name="Floudas D."/>
            <person name="Held B.W."/>
            <person name="Levasseur A."/>
            <person name="Lombard V."/>
            <person name="Morin E."/>
            <person name="Otillar R."/>
            <person name="Lindquist E.A."/>
            <person name="Sun H."/>
            <person name="LaButti K.M."/>
            <person name="Schmutz J."/>
            <person name="Jabbour D."/>
            <person name="Luo H."/>
            <person name="Baker S.E."/>
            <person name="Pisabarro A.G."/>
            <person name="Walton J.D."/>
            <person name="Blanchette R.A."/>
            <person name="Henrissat B."/>
            <person name="Martin F."/>
            <person name="Cullen D."/>
            <person name="Hibbett D.S."/>
            <person name="Grigoriev I.V."/>
        </authorList>
    </citation>
    <scope>NUCLEOTIDE SEQUENCE [LARGE SCALE GENOMIC DNA]</scope>
    <source>
        <strain evidence="4">CBS 339.88</strain>
    </source>
</reference>
<keyword evidence="2" id="KW-1133">Transmembrane helix</keyword>
<sequence length="340" mass="37083">MSDTVHNLTVQVTVMNSSNTFWFDNFRYTPTSTVNAPVNNVTVYVSDSDPSIEYGLGWGTTEDGMLTQLSGTKVTFEFVGVQVTWYGMRMNTSLASTSATYSIDGDTPVSFPLPEYSLPEPAYEQIIFQTGQLSFGNHVLEVVYGGNAQTAPLSLQFFVIQNSAIVTSSPSVTSSVGPTVLPSNSAPKGKLKSQIGPFTGCVFGSVTIIVILICLLHHQRSRKRPKIEPFKTLDFATPLSTTVQNFNPSPPEREPTTNEKRPPCNRISVRPIHIQTTGKVFRTDGVPEIVSIANGSDGNIALTQNGSIPVRTVRHEDSWLPLPEREDVLVVELPPLYTAG</sequence>
<evidence type="ECO:0000256" key="2">
    <source>
        <dbReference type="SAM" id="Phobius"/>
    </source>
</evidence>
<accession>A0A067SKB1</accession>
<dbReference type="AlphaFoldDB" id="A0A067SKB1"/>
<name>A0A067SKB1_GALM3</name>